<dbReference type="EMBL" id="JAKKPZ010000004">
    <property type="protein sequence ID" value="KAI1722339.1"/>
    <property type="molecule type" value="Genomic_DNA"/>
</dbReference>
<feature type="region of interest" description="Disordered" evidence="7">
    <location>
        <begin position="378"/>
        <end position="397"/>
    </location>
</feature>
<dbReference type="GO" id="GO:0000122">
    <property type="term" value="P:negative regulation of transcription by RNA polymerase II"/>
    <property type="evidence" value="ECO:0007669"/>
    <property type="project" value="InterPro"/>
</dbReference>
<dbReference type="AlphaFoldDB" id="A0AAD4NEZ1"/>
<dbReference type="InterPro" id="IPR040386">
    <property type="entry name" value="P66"/>
</dbReference>
<dbReference type="Proteomes" id="UP001201812">
    <property type="component" value="Unassembled WGS sequence"/>
</dbReference>
<reference evidence="9" key="1">
    <citation type="submission" date="2022-01" db="EMBL/GenBank/DDBJ databases">
        <title>Genome Sequence Resource for Two Populations of Ditylenchus destructor, the Migratory Endoparasitic Phytonematode.</title>
        <authorList>
            <person name="Zhang H."/>
            <person name="Lin R."/>
            <person name="Xie B."/>
        </authorList>
    </citation>
    <scope>NUCLEOTIDE SEQUENCE</scope>
    <source>
        <strain evidence="9">BazhouSP</strain>
    </source>
</reference>
<keyword evidence="10" id="KW-1185">Reference proteome</keyword>
<protein>
    <submittedName>
        <fullName evidence="9">Coiled-coil and interaction region of p66A and p66B with MBD2 domain-containing protein</fullName>
    </submittedName>
</protein>
<comment type="subcellular location">
    <subcellularLocation>
        <location evidence="1">Nucleus</location>
    </subcellularLocation>
</comment>
<feature type="compositionally biased region" description="Low complexity" evidence="7">
    <location>
        <begin position="654"/>
        <end position="664"/>
    </location>
</feature>
<evidence type="ECO:0000256" key="7">
    <source>
        <dbReference type="SAM" id="MobiDB-lite"/>
    </source>
</evidence>
<feature type="domain" description="Transcriptional repressor p66 coiled-coil MBD2-interaction" evidence="8">
    <location>
        <begin position="231"/>
        <end position="262"/>
    </location>
</feature>
<keyword evidence="3 6" id="KW-0175">Coiled coil</keyword>
<evidence type="ECO:0000256" key="2">
    <source>
        <dbReference type="ARBA" id="ARBA00023015"/>
    </source>
</evidence>
<keyword evidence="5" id="KW-0539">Nucleus</keyword>
<dbReference type="Pfam" id="PF16563">
    <property type="entry name" value="P66_CC"/>
    <property type="match status" value="1"/>
</dbReference>
<feature type="compositionally biased region" description="Polar residues" evidence="7">
    <location>
        <begin position="583"/>
        <end position="647"/>
    </location>
</feature>
<name>A0AAD4NEZ1_9BILA</name>
<feature type="region of interest" description="Disordered" evidence="7">
    <location>
        <begin position="544"/>
        <end position="664"/>
    </location>
</feature>
<feature type="coiled-coil region" evidence="6">
    <location>
        <begin position="202"/>
        <end position="256"/>
    </location>
</feature>
<evidence type="ECO:0000256" key="4">
    <source>
        <dbReference type="ARBA" id="ARBA00023163"/>
    </source>
</evidence>
<dbReference type="GO" id="GO:0016581">
    <property type="term" value="C:NuRD complex"/>
    <property type="evidence" value="ECO:0007669"/>
    <property type="project" value="TreeGrafter"/>
</dbReference>
<gene>
    <name evidence="9" type="ORF">DdX_04652</name>
</gene>
<feature type="region of interest" description="Disordered" evidence="7">
    <location>
        <begin position="80"/>
        <end position="99"/>
    </location>
</feature>
<evidence type="ECO:0000313" key="9">
    <source>
        <dbReference type="EMBL" id="KAI1722339.1"/>
    </source>
</evidence>
<dbReference type="PANTHER" id="PTHR13455:SF7">
    <property type="entry name" value="SIMJANG, ISOFORM E"/>
    <property type="match status" value="1"/>
</dbReference>
<sequence length="805" mass="88836">MFRPIPQNSSASDILEWGAFLLLLLDSCPLFWRRADLFSGFAFSLMLRLWIVERRRCRALHTHFVFILIHTAAEHIAEVESKENATDDPSDEALSPTSLRRSTRVSALKAQKKLKVKDGAMVDSAQSECEPNGNSTSHCDGIMDDAATTAPANTDAVLARKKKLKRKLSEADDLDQYDCKFGIRLDSNTGDVVLMTDESEISSLNEEELENLKKKYDQSKTEEISDEVRMQREEQIKQLEAELRLEEAKLSMLRKLRQNQQQAHLKTIQENAKRVPPSVQNATVNAYKPPIAGSNVTKNNLNGMANKQQKAPAKPANSAGTTDAMNAIASSLANSNLNAQQKLILQQLFAKAHQNPAQFRQLIESMTPQNLTAFIRQQNSTQQQAAPTPPAPQGPTPAEIAAKAKEIAQNNAHRISAARTQMRLALERQLTQFIQPKAPVPDLSFIPNGTQPDFCSLLGLDLCVQRVLKDRAVFKKVEFPPYQCEECGTDFTPSWKAICGEKGDYHLYCEQCVRKAQKRKVHHDQTTLLKRAFQKIQEQEKEFEKQVAAGKFSDPIPTIPPPTQATSHQNVAASTASPAASAINLTTTPSKSVSTHHNNTPSSQHHTSANTTPHQQYQQTSSANRSQSSNLNTSGSLHNTPRTQTATHKPAKRSQNSGSNSNAAATANAALSALSNSQGLQQLAAMNAFRQLSGQMGMNNPMLAAAMLSQNQNPMLMQQLMQQMMSQRLPQTTQANNNPAMAALLQVRYFGCANAMNLLAAMGQLGQLNASALMNNPQLMRQLQQVQFAQQMRDQLTKTTSASKK</sequence>
<organism evidence="9 10">
    <name type="scientific">Ditylenchus destructor</name>
    <dbReference type="NCBI Taxonomy" id="166010"/>
    <lineage>
        <taxon>Eukaryota</taxon>
        <taxon>Metazoa</taxon>
        <taxon>Ecdysozoa</taxon>
        <taxon>Nematoda</taxon>
        <taxon>Chromadorea</taxon>
        <taxon>Rhabditida</taxon>
        <taxon>Tylenchina</taxon>
        <taxon>Tylenchomorpha</taxon>
        <taxon>Sphaerularioidea</taxon>
        <taxon>Anguinidae</taxon>
        <taxon>Anguininae</taxon>
        <taxon>Ditylenchus</taxon>
    </lineage>
</organism>
<evidence type="ECO:0000256" key="5">
    <source>
        <dbReference type="ARBA" id="ARBA00023242"/>
    </source>
</evidence>
<evidence type="ECO:0000256" key="1">
    <source>
        <dbReference type="ARBA" id="ARBA00004123"/>
    </source>
</evidence>
<dbReference type="Gene3D" id="6.10.250.1650">
    <property type="match status" value="1"/>
</dbReference>
<evidence type="ECO:0000313" key="10">
    <source>
        <dbReference type="Proteomes" id="UP001201812"/>
    </source>
</evidence>
<comment type="caution">
    <text evidence="9">The sequence shown here is derived from an EMBL/GenBank/DDBJ whole genome shotgun (WGS) entry which is preliminary data.</text>
</comment>
<dbReference type="PANTHER" id="PTHR13455">
    <property type="entry name" value="TRANSCRIPTIONAL REPRESSOR P66-RELATED"/>
    <property type="match status" value="1"/>
</dbReference>
<keyword evidence="4" id="KW-0804">Transcription</keyword>
<evidence type="ECO:0000256" key="6">
    <source>
        <dbReference type="SAM" id="Coils"/>
    </source>
</evidence>
<dbReference type="CDD" id="cd22249">
    <property type="entry name" value="UDM1_RNF168_RNF169-like"/>
    <property type="match status" value="1"/>
</dbReference>
<dbReference type="InterPro" id="IPR032346">
    <property type="entry name" value="P66_CC"/>
</dbReference>
<proteinExistence type="predicted"/>
<evidence type="ECO:0000256" key="3">
    <source>
        <dbReference type="ARBA" id="ARBA00023054"/>
    </source>
</evidence>
<feature type="compositionally biased region" description="Low complexity" evidence="7">
    <location>
        <begin position="572"/>
        <end position="582"/>
    </location>
</feature>
<keyword evidence="2" id="KW-0805">Transcription regulation</keyword>
<evidence type="ECO:0000259" key="8">
    <source>
        <dbReference type="Pfam" id="PF16563"/>
    </source>
</evidence>
<accession>A0AAD4NEZ1</accession>